<dbReference type="PANTHER" id="PTHR46419">
    <property type="entry name" value="ADP-RIBOSYLATION FACTOR GTPASE-ACTIVATING PROTEIN AGD5"/>
    <property type="match status" value="1"/>
</dbReference>
<dbReference type="GO" id="GO:0005096">
    <property type="term" value="F:GTPase activator activity"/>
    <property type="evidence" value="ECO:0007669"/>
    <property type="project" value="InterPro"/>
</dbReference>
<feature type="region of interest" description="Disordered" evidence="1">
    <location>
        <begin position="267"/>
        <end position="353"/>
    </location>
</feature>
<evidence type="ECO:0000313" key="3">
    <source>
        <dbReference type="Proteomes" id="UP000823749"/>
    </source>
</evidence>
<reference evidence="2 3" key="1">
    <citation type="submission" date="2020-08" db="EMBL/GenBank/DDBJ databases">
        <title>Plant Genome Project.</title>
        <authorList>
            <person name="Zhang R.-G."/>
        </authorList>
    </citation>
    <scope>NUCLEOTIDE SEQUENCE [LARGE SCALE GENOMIC DNA]</scope>
    <source>
        <strain evidence="2">WSP0</strain>
        <tissue evidence="2">Leaf</tissue>
    </source>
</reference>
<gene>
    <name evidence="2" type="ORF">RHGRI_017403</name>
</gene>
<evidence type="ECO:0000256" key="1">
    <source>
        <dbReference type="SAM" id="MobiDB-lite"/>
    </source>
</evidence>
<feature type="compositionally biased region" description="Basic and acidic residues" evidence="1">
    <location>
        <begin position="1"/>
        <end position="10"/>
    </location>
</feature>
<name>A0AAV6JXM7_9ERIC</name>
<dbReference type="EMBL" id="JACTNZ010000006">
    <property type="protein sequence ID" value="KAG5544927.1"/>
    <property type="molecule type" value="Genomic_DNA"/>
</dbReference>
<feature type="compositionally biased region" description="Basic residues" evidence="1">
    <location>
        <begin position="166"/>
        <end position="179"/>
    </location>
</feature>
<comment type="caution">
    <text evidence="2">The sequence shown here is derived from an EMBL/GenBank/DDBJ whole genome shotgun (WGS) entry which is preliminary data.</text>
</comment>
<sequence length="629" mass="70567">MEGEKEKEKVTTTQKAQHFTEKKSEPIVASSKSTKQAVECSPAVSAPKVDFAIDFFNMLSMDGPSVNSSEASTADDNAWARSAADKTGSTEPNAQKTHSSSGIEDLFQDSPYLVYAVSEKPQKDAKTDIMCLFYKAQDKYLIRSYPFDNIMKSVKSQQKEDEEKVSKRKDGKNNKKANVKWSKHSVTKQRRRCKINERHDQSCVAHSYAPSDSHMQQWGMRSKIAIGKQSYPLIMIELGLRISFVLCILKWKSPIMFQLRYEDKRWVPKDNDTKSPARALEDKASVQRQIPRDRSGHDHGSNAENSSEESKENFQEPHTRHNIPATTRISIPVTPPPKAQQITEKKSEPIVASSKSTKQAVECSPVVSAPKVDFATILFNMLSMNSPSVNSSEAVSDEAAEGSAADKTGSTEPDANKKMHSSSGIEDLFQDSPSEVSAMSKKPKKDAKTDFMSLFDKVSILCTRPLTELIFESFDLFLYDFDFILPVIALQHYEPQGIAILFHPLQHSEVCLPKWFVCQGPKIRWSRLGKKLDSDAALGFDGKNNKKANVKWSKHSVTEQCRRCKITERSTPSFFDDDSYCSNVSDYFSTNVVRIPCRVVSTRMGNMGKTLTVGTSVPFPSARYFLLSF</sequence>
<organism evidence="2 3">
    <name type="scientific">Rhododendron griersonianum</name>
    <dbReference type="NCBI Taxonomy" id="479676"/>
    <lineage>
        <taxon>Eukaryota</taxon>
        <taxon>Viridiplantae</taxon>
        <taxon>Streptophyta</taxon>
        <taxon>Embryophyta</taxon>
        <taxon>Tracheophyta</taxon>
        <taxon>Spermatophyta</taxon>
        <taxon>Magnoliopsida</taxon>
        <taxon>eudicotyledons</taxon>
        <taxon>Gunneridae</taxon>
        <taxon>Pentapetalae</taxon>
        <taxon>asterids</taxon>
        <taxon>Ericales</taxon>
        <taxon>Ericaceae</taxon>
        <taxon>Ericoideae</taxon>
        <taxon>Rhodoreae</taxon>
        <taxon>Rhododendron</taxon>
    </lineage>
</organism>
<evidence type="ECO:0000313" key="2">
    <source>
        <dbReference type="EMBL" id="KAG5544927.1"/>
    </source>
</evidence>
<dbReference type="InterPro" id="IPR044520">
    <property type="entry name" value="ARF_GAP_AGD5/15"/>
</dbReference>
<feature type="region of interest" description="Disordered" evidence="1">
    <location>
        <begin position="1"/>
        <end position="35"/>
    </location>
</feature>
<dbReference type="Proteomes" id="UP000823749">
    <property type="component" value="Chromosome 6"/>
</dbReference>
<feature type="region of interest" description="Disordered" evidence="1">
    <location>
        <begin position="156"/>
        <end position="179"/>
    </location>
</feature>
<feature type="compositionally biased region" description="Basic and acidic residues" evidence="1">
    <location>
        <begin position="308"/>
        <end position="319"/>
    </location>
</feature>
<feature type="compositionally biased region" description="Polar residues" evidence="1">
    <location>
        <begin position="87"/>
        <end position="102"/>
    </location>
</feature>
<feature type="compositionally biased region" description="Polar residues" evidence="1">
    <location>
        <begin position="65"/>
        <end position="75"/>
    </location>
</feature>
<feature type="compositionally biased region" description="Basic and acidic residues" evidence="1">
    <location>
        <begin position="267"/>
        <end position="301"/>
    </location>
</feature>
<feature type="region of interest" description="Disordered" evidence="1">
    <location>
        <begin position="65"/>
        <end position="102"/>
    </location>
</feature>
<dbReference type="AlphaFoldDB" id="A0AAV6JXM7"/>
<proteinExistence type="predicted"/>
<protein>
    <submittedName>
        <fullName evidence="2">Uncharacterized protein</fullName>
    </submittedName>
</protein>
<accession>A0AAV6JXM7</accession>
<keyword evidence="3" id="KW-1185">Reference proteome</keyword>
<dbReference type="PANTHER" id="PTHR46419:SF2">
    <property type="entry name" value="ADP-RIBOSYLATION FACTOR GTPASE-ACTIVATING PROTEIN AGD5"/>
    <property type="match status" value="1"/>
</dbReference>
<feature type="region of interest" description="Disordered" evidence="1">
    <location>
        <begin position="388"/>
        <end position="428"/>
    </location>
</feature>